<evidence type="ECO:0000313" key="1">
    <source>
        <dbReference type="EMBL" id="ARN21507.1"/>
    </source>
</evidence>
<accession>A0A1W6LBE3</accession>
<dbReference type="Pfam" id="PF07586">
    <property type="entry name" value="HXXSHH"/>
    <property type="match status" value="1"/>
</dbReference>
<dbReference type="PROSITE" id="PS51318">
    <property type="entry name" value="TAT"/>
    <property type="match status" value="1"/>
</dbReference>
<dbReference type="KEGG" id="rgu:A4W93_17280"/>
<dbReference type="EMBL" id="CP015118">
    <property type="protein sequence ID" value="ARN21507.1"/>
    <property type="molecule type" value="Genomic_DNA"/>
</dbReference>
<protein>
    <submittedName>
        <fullName evidence="1">Uncharacterized protein</fullName>
    </submittedName>
</protein>
<proteinExistence type="predicted"/>
<dbReference type="RefSeq" id="WP_085751799.1">
    <property type="nucleotide sequence ID" value="NZ_BSPR01000013.1"/>
</dbReference>
<dbReference type="OrthoDB" id="9146593at2"/>
<dbReference type="AlphaFoldDB" id="A0A1W6LBE3"/>
<name>A0A1W6LBE3_9BURK</name>
<organism evidence="1 2">
    <name type="scientific">Piscinibacter gummiphilus</name>
    <dbReference type="NCBI Taxonomy" id="946333"/>
    <lineage>
        <taxon>Bacteria</taxon>
        <taxon>Pseudomonadati</taxon>
        <taxon>Pseudomonadota</taxon>
        <taxon>Betaproteobacteria</taxon>
        <taxon>Burkholderiales</taxon>
        <taxon>Sphaerotilaceae</taxon>
        <taxon>Piscinibacter</taxon>
    </lineage>
</organism>
<dbReference type="InterPro" id="IPR011447">
    <property type="entry name" value="DUF1552"/>
</dbReference>
<sequence>MKPKFDPVSRRQFLVGAGGVALSLPLLPSLLPREAEAQTVAAASAERYFAHMTTWHGVLQAQFYGTLLDLPATATTTHAGVGVRSAPLPTAVTNGRVVLSEILNASSANLTPRMLSMMNVINGIDIPAGPGHNRGGPLGGDAANPSIDQVLAGSAKFYPNGALQPAIVRNLVSLSKTSSGIVQTQETADSNVKLFDRLFKTTTTPDTGAPAQPVLVDSVREHAALVKSDPRCSADCRTRLDEYLTMLSEVQGKVQQGANSNFPRPTVDTRAVENTAGFYGEPQNHAKCEQLWNDIVVAAFTAGITRVYVCGPTSYTFGPEPEHAWHNNYAHNIEAEASKRAGFSAAVQLQFESAQLDLARKMDAVRTADGSTLLDKGFVFSGHELGSGGSPGNHHNRCIPIVSFGSAGGFFKTGLSLDYRDMNSFLWSISPTSPRWFSGLTNNQLMGMVLRAMGLSPADYGGGTYGYPNVKGSNSYTDAIWAAGAENLPWLKA</sequence>
<evidence type="ECO:0000313" key="2">
    <source>
        <dbReference type="Proteomes" id="UP000193427"/>
    </source>
</evidence>
<keyword evidence="2" id="KW-1185">Reference proteome</keyword>
<gene>
    <name evidence="1" type="ORF">A4W93_17280</name>
</gene>
<reference evidence="1 2" key="1">
    <citation type="submission" date="2016-04" db="EMBL/GenBank/DDBJ databases">
        <title>Complete genome sequence of natural rubber-degrading, novel Gram-negative bacterium, Rhizobacter gummiphilus strain NS21.</title>
        <authorList>
            <person name="Tabata M."/>
            <person name="Kasai D."/>
            <person name="Fukuda M."/>
        </authorList>
    </citation>
    <scope>NUCLEOTIDE SEQUENCE [LARGE SCALE GENOMIC DNA]</scope>
    <source>
        <strain evidence="1 2">NS21</strain>
    </source>
</reference>
<dbReference type="InterPro" id="IPR006311">
    <property type="entry name" value="TAT_signal"/>
</dbReference>
<dbReference type="STRING" id="946333.A4W93_17280"/>
<dbReference type="Proteomes" id="UP000193427">
    <property type="component" value="Chromosome"/>
</dbReference>